<dbReference type="STRING" id="1034346.GCA_000313565_01548"/>
<dbReference type="GO" id="GO:0003677">
    <property type="term" value="F:DNA binding"/>
    <property type="evidence" value="ECO:0007669"/>
    <property type="project" value="UniProtKB-KW"/>
</dbReference>
<gene>
    <name evidence="3" type="ORF">DES51_10454</name>
</gene>
<dbReference type="AlphaFoldDB" id="A0A318KTU7"/>
<accession>A0A318KTU7</accession>
<organism evidence="3 4">
    <name type="scientific">Dielma fastidiosa</name>
    <dbReference type="NCBI Taxonomy" id="1034346"/>
    <lineage>
        <taxon>Bacteria</taxon>
        <taxon>Bacillati</taxon>
        <taxon>Bacillota</taxon>
        <taxon>Erysipelotrichia</taxon>
        <taxon>Erysipelotrichales</taxon>
        <taxon>Erysipelotrichaceae</taxon>
        <taxon>Dielma</taxon>
    </lineage>
</organism>
<evidence type="ECO:0000313" key="3">
    <source>
        <dbReference type="EMBL" id="PXX80052.1"/>
    </source>
</evidence>
<dbReference type="RefSeq" id="WP_205408112.1">
    <property type="nucleotide sequence ID" value="NZ_CABKRQ010000004.1"/>
</dbReference>
<dbReference type="PROSITE" id="PS50943">
    <property type="entry name" value="HTH_CROC1"/>
    <property type="match status" value="1"/>
</dbReference>
<feature type="domain" description="HTH cro/C1-type" evidence="2">
    <location>
        <begin position="13"/>
        <end position="67"/>
    </location>
</feature>
<evidence type="ECO:0000259" key="2">
    <source>
        <dbReference type="PROSITE" id="PS50943"/>
    </source>
</evidence>
<dbReference type="InterPro" id="IPR010982">
    <property type="entry name" value="Lambda_DNA-bd_dom_sf"/>
</dbReference>
<dbReference type="PANTHER" id="PTHR46558:SF4">
    <property type="entry name" value="DNA-BIDING PHAGE PROTEIN"/>
    <property type="match status" value="1"/>
</dbReference>
<dbReference type="SMART" id="SM00530">
    <property type="entry name" value="HTH_XRE"/>
    <property type="match status" value="1"/>
</dbReference>
<dbReference type="Gene3D" id="1.10.260.40">
    <property type="entry name" value="lambda repressor-like DNA-binding domains"/>
    <property type="match status" value="1"/>
</dbReference>
<protein>
    <submittedName>
        <fullName evidence="3">Transcriptional regulator with XRE-family HTH domain</fullName>
    </submittedName>
</protein>
<name>A0A318KTU7_9FIRM</name>
<keyword evidence="1" id="KW-0238">DNA-binding</keyword>
<reference evidence="3 4" key="1">
    <citation type="submission" date="2018-05" db="EMBL/GenBank/DDBJ databases">
        <title>Genomic Encyclopedia of Type Strains, Phase IV (KMG-IV): sequencing the most valuable type-strain genomes for metagenomic binning, comparative biology and taxonomic classification.</title>
        <authorList>
            <person name="Goeker M."/>
        </authorList>
    </citation>
    <scope>NUCLEOTIDE SEQUENCE [LARGE SCALE GENOMIC DNA]</scope>
    <source>
        <strain evidence="3 4">JC118</strain>
    </source>
</reference>
<dbReference type="InterPro" id="IPR001387">
    <property type="entry name" value="Cro/C1-type_HTH"/>
</dbReference>
<proteinExistence type="predicted"/>
<sequence length="118" mass="13160">MENISVINIGMKIKKLRENANLTQKQVADYLSIDQSLVSKFEKGERSINSDLLNDIANLFCCPIQDLVSDKDITSIYTIAFRTGSIETADLYALSVINKIALNQFKMDQLAGGIENDQ</sequence>
<evidence type="ECO:0000313" key="4">
    <source>
        <dbReference type="Proteomes" id="UP000247612"/>
    </source>
</evidence>
<dbReference type="SUPFAM" id="SSF47413">
    <property type="entry name" value="lambda repressor-like DNA-binding domains"/>
    <property type="match status" value="1"/>
</dbReference>
<dbReference type="CDD" id="cd00093">
    <property type="entry name" value="HTH_XRE"/>
    <property type="match status" value="1"/>
</dbReference>
<dbReference type="Pfam" id="PF01381">
    <property type="entry name" value="HTH_3"/>
    <property type="match status" value="1"/>
</dbReference>
<dbReference type="Proteomes" id="UP000247612">
    <property type="component" value="Unassembled WGS sequence"/>
</dbReference>
<dbReference type="PANTHER" id="PTHR46558">
    <property type="entry name" value="TRACRIPTIONAL REGULATORY PROTEIN-RELATED-RELATED"/>
    <property type="match status" value="1"/>
</dbReference>
<dbReference type="EMBL" id="QJKH01000004">
    <property type="protein sequence ID" value="PXX80052.1"/>
    <property type="molecule type" value="Genomic_DNA"/>
</dbReference>
<evidence type="ECO:0000256" key="1">
    <source>
        <dbReference type="ARBA" id="ARBA00023125"/>
    </source>
</evidence>
<keyword evidence="4" id="KW-1185">Reference proteome</keyword>
<comment type="caution">
    <text evidence="3">The sequence shown here is derived from an EMBL/GenBank/DDBJ whole genome shotgun (WGS) entry which is preliminary data.</text>
</comment>